<dbReference type="EMBL" id="JWIN03000022">
    <property type="protein sequence ID" value="KAB1259922.1"/>
    <property type="molecule type" value="Genomic_DNA"/>
</dbReference>
<comment type="subunit">
    <text evidence="7">Interacts with TPM3.</text>
</comment>
<dbReference type="Proteomes" id="UP000299084">
    <property type="component" value="Unassembled WGS sequence"/>
</dbReference>
<keyword evidence="10" id="KW-1185">Reference proteome</keyword>
<evidence type="ECO:0000256" key="3">
    <source>
        <dbReference type="ARBA" id="ARBA00022553"/>
    </source>
</evidence>
<sequence>MQKEEEEAKKRAQDDAKKKKVLSNMGAHFGGYLVMAEQKRGKHQTGREVKQRILSERRKPLNIDYMGEDQLRKKAQALSDWIHQLESEEFDLMAKVKQQKHEVYALYNRISSPSSSGRGGTGRVGGRWKSGGALAHPAAAGRLGVCAPTVA</sequence>
<comment type="similarity">
    <text evidence="2">Belongs to the troponin T family.</text>
</comment>
<dbReference type="GO" id="GO:0005861">
    <property type="term" value="C:troponin complex"/>
    <property type="evidence" value="ECO:0007669"/>
    <property type="project" value="InterPro"/>
</dbReference>
<dbReference type="GO" id="GO:0045214">
    <property type="term" value="P:sarcomere organization"/>
    <property type="evidence" value="ECO:0007669"/>
    <property type="project" value="TreeGrafter"/>
</dbReference>
<evidence type="ECO:0000256" key="6">
    <source>
        <dbReference type="ARBA" id="ARBA00043016"/>
    </source>
</evidence>
<evidence type="ECO:0000256" key="8">
    <source>
        <dbReference type="SAM" id="MobiDB-lite"/>
    </source>
</evidence>
<dbReference type="InterPro" id="IPR001978">
    <property type="entry name" value="Troponin"/>
</dbReference>
<accession>A0A5N4CM17</accession>
<dbReference type="GO" id="GO:0006937">
    <property type="term" value="P:regulation of muscle contraction"/>
    <property type="evidence" value="ECO:0007669"/>
    <property type="project" value="InterPro"/>
</dbReference>
<proteinExistence type="inferred from homology"/>
<comment type="caution">
    <text evidence="9">The sequence shown here is derived from an EMBL/GenBank/DDBJ whole genome shotgun (WGS) entry which is preliminary data.</text>
</comment>
<dbReference type="InterPro" id="IPR027707">
    <property type="entry name" value="TNNT"/>
</dbReference>
<evidence type="ECO:0000256" key="1">
    <source>
        <dbReference type="ARBA" id="ARBA00003363"/>
    </source>
</evidence>
<evidence type="ECO:0000313" key="9">
    <source>
        <dbReference type="EMBL" id="KAB1259922.1"/>
    </source>
</evidence>
<evidence type="ECO:0000313" key="10">
    <source>
        <dbReference type="Proteomes" id="UP000299084"/>
    </source>
</evidence>
<dbReference type="PANTHER" id="PTHR11521:SF6">
    <property type="entry name" value="TROPONIN T, SLOW SKELETAL MUSCLE"/>
    <property type="match status" value="1"/>
</dbReference>
<dbReference type="AlphaFoldDB" id="A0A5N4CM17"/>
<feature type="compositionally biased region" description="Basic and acidic residues" evidence="8">
    <location>
        <begin position="1"/>
        <end position="17"/>
    </location>
</feature>
<dbReference type="InterPro" id="IPR038077">
    <property type="entry name" value="Troponin_sf"/>
</dbReference>
<dbReference type="GO" id="GO:0031444">
    <property type="term" value="P:slow-twitch skeletal muscle fiber contraction"/>
    <property type="evidence" value="ECO:0007669"/>
    <property type="project" value="TreeGrafter"/>
</dbReference>
<name>A0A5N4CM17_CAMDR</name>
<evidence type="ECO:0000256" key="2">
    <source>
        <dbReference type="ARBA" id="ARBA00008330"/>
    </source>
</evidence>
<dbReference type="STRING" id="9838.ENSCDRP00005006062"/>
<protein>
    <recommendedName>
        <fullName evidence="5">Troponin T, slow skeletal muscle</fullName>
    </recommendedName>
    <alternativeName>
        <fullName evidence="6">Slow skeletal muscle troponin T</fullName>
    </alternativeName>
</protein>
<organism evidence="9 10">
    <name type="scientific">Camelus dromedarius</name>
    <name type="common">Dromedary</name>
    <name type="synonym">Arabian camel</name>
    <dbReference type="NCBI Taxonomy" id="9838"/>
    <lineage>
        <taxon>Eukaryota</taxon>
        <taxon>Metazoa</taxon>
        <taxon>Chordata</taxon>
        <taxon>Craniata</taxon>
        <taxon>Vertebrata</taxon>
        <taxon>Euteleostomi</taxon>
        <taxon>Mammalia</taxon>
        <taxon>Eutheria</taxon>
        <taxon>Laurasiatheria</taxon>
        <taxon>Artiodactyla</taxon>
        <taxon>Tylopoda</taxon>
        <taxon>Camelidae</taxon>
        <taxon>Camelus</taxon>
    </lineage>
</organism>
<dbReference type="Pfam" id="PF00992">
    <property type="entry name" value="Troponin"/>
    <property type="match status" value="1"/>
</dbReference>
<keyword evidence="3" id="KW-0597">Phosphoprotein</keyword>
<feature type="region of interest" description="Disordered" evidence="8">
    <location>
        <begin position="1"/>
        <end position="22"/>
    </location>
</feature>
<dbReference type="SUPFAM" id="SSF90250">
    <property type="entry name" value="Troponin coil-coiled subunits"/>
    <property type="match status" value="1"/>
</dbReference>
<dbReference type="PANTHER" id="PTHR11521">
    <property type="entry name" value="TROPONIN T"/>
    <property type="match status" value="1"/>
</dbReference>
<dbReference type="Gene3D" id="1.20.5.350">
    <property type="match status" value="1"/>
</dbReference>
<evidence type="ECO:0000256" key="5">
    <source>
        <dbReference type="ARBA" id="ARBA00040072"/>
    </source>
</evidence>
<gene>
    <name evidence="9" type="ORF">Cadr_000025885</name>
</gene>
<dbReference type="GO" id="GO:0031014">
    <property type="term" value="F:troponin T binding"/>
    <property type="evidence" value="ECO:0007669"/>
    <property type="project" value="TreeGrafter"/>
</dbReference>
<dbReference type="FunFam" id="1.20.5.350:FF:000001">
    <property type="entry name" value="Troponin T, fast skeletal muscle"/>
    <property type="match status" value="1"/>
</dbReference>
<dbReference type="GO" id="GO:0005523">
    <property type="term" value="F:tropomyosin binding"/>
    <property type="evidence" value="ECO:0007669"/>
    <property type="project" value="TreeGrafter"/>
</dbReference>
<reference evidence="9 10" key="1">
    <citation type="journal article" date="2019" name="Mol. Ecol. Resour.">
        <title>Improving Illumina assemblies with Hi-C and long reads: an example with the North African dromedary.</title>
        <authorList>
            <person name="Elbers J.P."/>
            <person name="Rogers M.F."/>
            <person name="Perelman P.L."/>
            <person name="Proskuryakova A.A."/>
            <person name="Serdyukova N.A."/>
            <person name="Johnson W.E."/>
            <person name="Horin P."/>
            <person name="Corander J."/>
            <person name="Murphy D."/>
            <person name="Burger P.A."/>
        </authorList>
    </citation>
    <scope>NUCLEOTIDE SEQUENCE [LARGE SCALE GENOMIC DNA]</scope>
    <source>
        <strain evidence="9">Drom800</strain>
        <tissue evidence="9">Blood</tissue>
    </source>
</reference>
<evidence type="ECO:0000256" key="4">
    <source>
        <dbReference type="ARBA" id="ARBA00023179"/>
    </source>
</evidence>
<keyword evidence="4" id="KW-0514">Muscle protein</keyword>
<comment type="function">
    <text evidence="1">Troponin T is the tropomyosin-binding subunit of troponin, the thin filament regulatory complex which confers calcium-sensitivity to striated muscle actomyosin ATPase activity.</text>
</comment>
<evidence type="ECO:0000256" key="7">
    <source>
        <dbReference type="ARBA" id="ARBA00044035"/>
    </source>
</evidence>